<sequence length="239" mass="27616">MANTRSVYFSGKIIETTVTDKASIADAWVVNISSIYGGQKIVVGLDSEWRPHPNRDLDNTTAVLQLCVDTKCLIVQMFFMDYIPESLKNFLSDPNVTFVLVEVARDVAKLKNEYGLQCNSIADVRDLTLKRWPNVFYRKPGLKDVARLVVGLEMPKPKDVCRSDWQSRVLDYMQIEYACIDAYASFKIGHKLLKEIRPFQGLFCSTEGLYRLLEVWRLMCDLRFRISWLFDPQLWKIIG</sequence>
<dbReference type="PANTHER" id="PTHR13620">
    <property type="entry name" value="3-5 EXONUCLEASE"/>
    <property type="match status" value="1"/>
</dbReference>
<comment type="caution">
    <text evidence="4">The sequence shown here is derived from an EMBL/GenBank/DDBJ whole genome shotgun (WGS) entry which is preliminary data.</text>
</comment>
<dbReference type="InterPro" id="IPR012337">
    <property type="entry name" value="RNaseH-like_sf"/>
</dbReference>
<evidence type="ECO:0000256" key="2">
    <source>
        <dbReference type="ARBA" id="ARBA00022801"/>
    </source>
</evidence>
<dbReference type="Pfam" id="PF01612">
    <property type="entry name" value="DNA_pol_A_exo1"/>
    <property type="match status" value="1"/>
</dbReference>
<accession>A0AAD5NVL6</accession>
<evidence type="ECO:0000256" key="1">
    <source>
        <dbReference type="ARBA" id="ARBA00022722"/>
    </source>
</evidence>
<keyword evidence="5" id="KW-1185">Reference proteome</keyword>
<dbReference type="SUPFAM" id="SSF53098">
    <property type="entry name" value="Ribonuclease H-like"/>
    <property type="match status" value="1"/>
</dbReference>
<dbReference type="PANTHER" id="PTHR13620:SF121">
    <property type="entry name" value="EMB|CAB82946.1-RELATED"/>
    <property type="match status" value="1"/>
</dbReference>
<dbReference type="GO" id="GO:0005737">
    <property type="term" value="C:cytoplasm"/>
    <property type="evidence" value="ECO:0007669"/>
    <property type="project" value="TreeGrafter"/>
</dbReference>
<organism evidence="4 5">
    <name type="scientific">Acer negundo</name>
    <name type="common">Box elder</name>
    <dbReference type="NCBI Taxonomy" id="4023"/>
    <lineage>
        <taxon>Eukaryota</taxon>
        <taxon>Viridiplantae</taxon>
        <taxon>Streptophyta</taxon>
        <taxon>Embryophyta</taxon>
        <taxon>Tracheophyta</taxon>
        <taxon>Spermatophyta</taxon>
        <taxon>Magnoliopsida</taxon>
        <taxon>eudicotyledons</taxon>
        <taxon>Gunneridae</taxon>
        <taxon>Pentapetalae</taxon>
        <taxon>rosids</taxon>
        <taxon>malvids</taxon>
        <taxon>Sapindales</taxon>
        <taxon>Sapindaceae</taxon>
        <taxon>Hippocastanoideae</taxon>
        <taxon>Acereae</taxon>
        <taxon>Acer</taxon>
    </lineage>
</organism>
<dbReference type="AlphaFoldDB" id="A0AAD5NVL6"/>
<dbReference type="FunFam" id="3.30.420.10:FF:000054">
    <property type="entry name" value="Werner Syndrome-like exonuclease"/>
    <property type="match status" value="1"/>
</dbReference>
<dbReference type="SMART" id="SM00474">
    <property type="entry name" value="35EXOc"/>
    <property type="match status" value="1"/>
</dbReference>
<proteinExistence type="predicted"/>
<dbReference type="GO" id="GO:0005634">
    <property type="term" value="C:nucleus"/>
    <property type="evidence" value="ECO:0007669"/>
    <property type="project" value="TreeGrafter"/>
</dbReference>
<reference evidence="4" key="1">
    <citation type="journal article" date="2022" name="Plant J.">
        <title>Strategies of tolerance reflected in two North American maple genomes.</title>
        <authorList>
            <person name="McEvoy S.L."/>
            <person name="Sezen U.U."/>
            <person name="Trouern-Trend A."/>
            <person name="McMahon S.M."/>
            <person name="Schaberg P.G."/>
            <person name="Yang J."/>
            <person name="Wegrzyn J.L."/>
            <person name="Swenson N.G."/>
        </authorList>
    </citation>
    <scope>NUCLEOTIDE SEQUENCE</scope>
    <source>
        <strain evidence="4">91603</strain>
    </source>
</reference>
<dbReference type="GO" id="GO:0006139">
    <property type="term" value="P:nucleobase-containing compound metabolic process"/>
    <property type="evidence" value="ECO:0007669"/>
    <property type="project" value="InterPro"/>
</dbReference>
<evidence type="ECO:0000313" key="5">
    <source>
        <dbReference type="Proteomes" id="UP001064489"/>
    </source>
</evidence>
<dbReference type="Gene3D" id="3.30.420.10">
    <property type="entry name" value="Ribonuclease H-like superfamily/Ribonuclease H"/>
    <property type="match status" value="1"/>
</dbReference>
<dbReference type="GO" id="GO:0008408">
    <property type="term" value="F:3'-5' exonuclease activity"/>
    <property type="evidence" value="ECO:0007669"/>
    <property type="project" value="InterPro"/>
</dbReference>
<keyword evidence="1" id="KW-0540">Nuclease</keyword>
<dbReference type="InterPro" id="IPR036397">
    <property type="entry name" value="RNaseH_sf"/>
</dbReference>
<dbReference type="InterPro" id="IPR002562">
    <property type="entry name" value="3'-5'_exonuclease_dom"/>
</dbReference>
<reference evidence="4" key="2">
    <citation type="submission" date="2023-02" db="EMBL/GenBank/DDBJ databases">
        <authorList>
            <person name="Swenson N.G."/>
            <person name="Wegrzyn J.L."/>
            <person name="Mcevoy S.L."/>
        </authorList>
    </citation>
    <scope>NUCLEOTIDE SEQUENCE</scope>
    <source>
        <strain evidence="4">91603</strain>
        <tissue evidence="4">Leaf</tissue>
    </source>
</reference>
<protein>
    <recommendedName>
        <fullName evidence="3">3'-5' exonuclease domain-containing protein</fullName>
    </recommendedName>
</protein>
<dbReference type="Proteomes" id="UP001064489">
    <property type="component" value="Chromosome 4"/>
</dbReference>
<dbReference type="InterPro" id="IPR051132">
    <property type="entry name" value="3-5_Exonuclease_domain"/>
</dbReference>
<keyword evidence="2" id="KW-0378">Hydrolase</keyword>
<gene>
    <name evidence="4" type="ORF">LWI28_025795</name>
</gene>
<evidence type="ECO:0000313" key="4">
    <source>
        <dbReference type="EMBL" id="KAI9182483.1"/>
    </source>
</evidence>
<evidence type="ECO:0000259" key="3">
    <source>
        <dbReference type="SMART" id="SM00474"/>
    </source>
</evidence>
<name>A0AAD5NVL6_ACENE</name>
<dbReference type="CDD" id="cd06141">
    <property type="entry name" value="WRN_exo"/>
    <property type="match status" value="1"/>
</dbReference>
<dbReference type="EMBL" id="JAJSOW010000101">
    <property type="protein sequence ID" value="KAI9182483.1"/>
    <property type="molecule type" value="Genomic_DNA"/>
</dbReference>
<feature type="domain" description="3'-5' exonuclease" evidence="3">
    <location>
        <begin position="11"/>
        <end position="197"/>
    </location>
</feature>
<dbReference type="GO" id="GO:0003676">
    <property type="term" value="F:nucleic acid binding"/>
    <property type="evidence" value="ECO:0007669"/>
    <property type="project" value="InterPro"/>
</dbReference>